<dbReference type="InterPro" id="IPR051681">
    <property type="entry name" value="Ser/Thr_Kinases-Pseudokinases"/>
</dbReference>
<keyword evidence="1" id="KW-0723">Serine/threonine-protein kinase</keyword>
<evidence type="ECO:0000256" key="3">
    <source>
        <dbReference type="ARBA" id="ARBA00022741"/>
    </source>
</evidence>
<accession>A0A835WEX3</accession>
<dbReference type="InterPro" id="IPR000719">
    <property type="entry name" value="Prot_kinase_dom"/>
</dbReference>
<keyword evidence="10" id="KW-1185">Reference proteome</keyword>
<dbReference type="GO" id="GO:0005524">
    <property type="term" value="F:ATP binding"/>
    <property type="evidence" value="ECO:0007669"/>
    <property type="project" value="UniProtKB-UniRule"/>
</dbReference>
<organism evidence="9 10">
    <name type="scientific">Chlamydomonas incerta</name>
    <dbReference type="NCBI Taxonomy" id="51695"/>
    <lineage>
        <taxon>Eukaryota</taxon>
        <taxon>Viridiplantae</taxon>
        <taxon>Chlorophyta</taxon>
        <taxon>core chlorophytes</taxon>
        <taxon>Chlorophyceae</taxon>
        <taxon>CS clade</taxon>
        <taxon>Chlamydomonadales</taxon>
        <taxon>Chlamydomonadaceae</taxon>
        <taxon>Chlamydomonas</taxon>
    </lineage>
</organism>
<feature type="domain" description="Protein kinase" evidence="8">
    <location>
        <begin position="549"/>
        <end position="905"/>
    </location>
</feature>
<dbReference type="InterPro" id="IPR017441">
    <property type="entry name" value="Protein_kinase_ATP_BS"/>
</dbReference>
<dbReference type="Gene3D" id="1.10.510.10">
    <property type="entry name" value="Transferase(Phosphotransferase) domain 1"/>
    <property type="match status" value="1"/>
</dbReference>
<feature type="region of interest" description="Disordered" evidence="7">
    <location>
        <begin position="178"/>
        <end position="204"/>
    </location>
</feature>
<dbReference type="OrthoDB" id="3256376at2759"/>
<dbReference type="PROSITE" id="PS00108">
    <property type="entry name" value="PROTEIN_KINASE_ST"/>
    <property type="match status" value="1"/>
</dbReference>
<dbReference type="PRINTS" id="PR00109">
    <property type="entry name" value="TYRKINASE"/>
</dbReference>
<dbReference type="PROSITE" id="PS00107">
    <property type="entry name" value="PROTEIN_KINASE_ATP"/>
    <property type="match status" value="1"/>
</dbReference>
<evidence type="ECO:0000256" key="5">
    <source>
        <dbReference type="ARBA" id="ARBA00022840"/>
    </source>
</evidence>
<dbReference type="PROSITE" id="PS50011">
    <property type="entry name" value="PROTEIN_KINASE_DOM"/>
    <property type="match status" value="1"/>
</dbReference>
<keyword evidence="4" id="KW-0418">Kinase</keyword>
<dbReference type="InterPro" id="IPR008271">
    <property type="entry name" value="Ser/Thr_kinase_AS"/>
</dbReference>
<keyword evidence="2" id="KW-0808">Transferase</keyword>
<keyword evidence="3 6" id="KW-0547">Nucleotide-binding</keyword>
<evidence type="ECO:0000313" key="10">
    <source>
        <dbReference type="Proteomes" id="UP000650467"/>
    </source>
</evidence>
<evidence type="ECO:0000256" key="2">
    <source>
        <dbReference type="ARBA" id="ARBA00022679"/>
    </source>
</evidence>
<feature type="compositionally biased region" description="Acidic residues" evidence="7">
    <location>
        <begin position="184"/>
        <end position="203"/>
    </location>
</feature>
<evidence type="ECO:0000256" key="4">
    <source>
        <dbReference type="ARBA" id="ARBA00022777"/>
    </source>
</evidence>
<evidence type="ECO:0000256" key="7">
    <source>
        <dbReference type="SAM" id="MobiDB-lite"/>
    </source>
</evidence>
<dbReference type="SMART" id="SM00220">
    <property type="entry name" value="S_TKc"/>
    <property type="match status" value="1"/>
</dbReference>
<proteinExistence type="predicted"/>
<dbReference type="PANTHER" id="PTHR44329:SF214">
    <property type="entry name" value="PROTEIN KINASE DOMAIN-CONTAINING PROTEIN"/>
    <property type="match status" value="1"/>
</dbReference>
<reference evidence="9" key="1">
    <citation type="journal article" date="2020" name="bioRxiv">
        <title>Comparative genomics of Chlamydomonas.</title>
        <authorList>
            <person name="Craig R.J."/>
            <person name="Hasan A.R."/>
            <person name="Ness R.W."/>
            <person name="Keightley P.D."/>
        </authorList>
    </citation>
    <scope>NUCLEOTIDE SEQUENCE</scope>
    <source>
        <strain evidence="9">SAG 7.73</strain>
    </source>
</reference>
<dbReference type="Pfam" id="PF07714">
    <property type="entry name" value="PK_Tyr_Ser-Thr"/>
    <property type="match status" value="1"/>
</dbReference>
<dbReference type="GO" id="GO:0004674">
    <property type="term" value="F:protein serine/threonine kinase activity"/>
    <property type="evidence" value="ECO:0007669"/>
    <property type="project" value="UniProtKB-KW"/>
</dbReference>
<keyword evidence="5 6" id="KW-0067">ATP-binding</keyword>
<dbReference type="SUPFAM" id="SSF56112">
    <property type="entry name" value="Protein kinase-like (PK-like)"/>
    <property type="match status" value="1"/>
</dbReference>
<dbReference type="Proteomes" id="UP000650467">
    <property type="component" value="Unassembled WGS sequence"/>
</dbReference>
<evidence type="ECO:0000313" key="9">
    <source>
        <dbReference type="EMBL" id="KAG2446279.1"/>
    </source>
</evidence>
<dbReference type="Gene3D" id="3.30.200.20">
    <property type="entry name" value="Phosphorylase Kinase, domain 1"/>
    <property type="match status" value="1"/>
</dbReference>
<evidence type="ECO:0000256" key="1">
    <source>
        <dbReference type="ARBA" id="ARBA00022527"/>
    </source>
</evidence>
<feature type="binding site" evidence="6">
    <location>
        <position position="576"/>
    </location>
    <ligand>
        <name>ATP</name>
        <dbReference type="ChEBI" id="CHEBI:30616"/>
    </ligand>
</feature>
<name>A0A835WEX3_CHLIN</name>
<evidence type="ECO:0000259" key="8">
    <source>
        <dbReference type="PROSITE" id="PS50011"/>
    </source>
</evidence>
<feature type="region of interest" description="Disordered" evidence="7">
    <location>
        <begin position="349"/>
        <end position="377"/>
    </location>
</feature>
<comment type="caution">
    <text evidence="9">The sequence shown here is derived from an EMBL/GenBank/DDBJ whole genome shotgun (WGS) entry which is preliminary data.</text>
</comment>
<protein>
    <recommendedName>
        <fullName evidence="8">Protein kinase domain-containing protein</fullName>
    </recommendedName>
</protein>
<gene>
    <name evidence="9" type="ORF">HXX76_000868</name>
</gene>
<sequence>MNGSAAIAPVAARAAAVPAAAVAVPAVVHVEIPRSLSEPTATGSRFKSSGLLPNVTPVEEETEAEAAAVAATEPLPPPLQLQQLVTTVASRRLMVPRAPAAATAASDVCSGPAASRSGQQRQVLPLPARLRQPRIASPGHGDLAASCDRCDAAVDAGVVAAMVAAAVGAAGGYGPYTSYSNGSDVDDDDDEAAEDEDADEDEESHVIRGVMRLARRHHVQEARAPCGRVLQALAPSAGRSSTASASATTGLMTAAGSKPPGTASSAPAVASSAAVAAAAASLLACGSSSAACGSGEAQRTSCSRSRSRSYSRSALRYGSSIAAVVATAEASFGAISSCDMASEDVSAEMAALQAAEQQQQQQQQQQQDPQQQGPAGGAAAIGCGLMLIGGSSAGGAAADDVSNWVARVSQTSLTEALHERQQLVTAGLAAAARGGSSGGAVALAPAYPSRRRTETLNGLGAPSAADAGVDNRASSQVALMRLLRIGEPAPAFGPSGGQPYASDGRNLGQHHPAAAVATPASLQAIQQPAAQPQPQVQQLRGVSWLCRNLSGLRWLGEGGGGAVFQAVWHGAHVAVKLMAADVDAHVDATALEAVVGLALGHPNVVTTYCADVDLMTDSSELMLHSFGLDSFSAIGITTSMSDAPFSSGDGFGEPDPAKLTSAHRKDQIWSLRRVLSHLGVRPGRHLTWMVMEYCDRGSLLQAIQRGIFRLLPEPAAGTAAPAEPAASGRGGVLPFSRRVVLRALLRTAREVAQGMCHLHANGIIHGDLKPGNVLLRGCRSDRRGFCALVSDFGLSKVAPRGQPVVAHNWSTVTAQAPETFAGQWLPASDVWSFGILLWQLVSGEDVPFRHLTVQEIAAGVSLGLLTPEWPVDAHPSVMALGLACLSLSPQRRPTFKMIVKALIEIEQGVRDGARPATGATAGM</sequence>
<feature type="compositionally biased region" description="Low complexity" evidence="7">
    <location>
        <begin position="350"/>
        <end position="377"/>
    </location>
</feature>
<feature type="region of interest" description="Disordered" evidence="7">
    <location>
        <begin position="104"/>
        <end position="124"/>
    </location>
</feature>
<dbReference type="AlphaFoldDB" id="A0A835WEX3"/>
<dbReference type="InterPro" id="IPR001245">
    <property type="entry name" value="Ser-Thr/Tyr_kinase_cat_dom"/>
</dbReference>
<dbReference type="PANTHER" id="PTHR44329">
    <property type="entry name" value="SERINE/THREONINE-PROTEIN KINASE TNNI3K-RELATED"/>
    <property type="match status" value="1"/>
</dbReference>
<dbReference type="InterPro" id="IPR011009">
    <property type="entry name" value="Kinase-like_dom_sf"/>
</dbReference>
<dbReference type="EMBL" id="JAEHOC010000001">
    <property type="protein sequence ID" value="KAG2446279.1"/>
    <property type="molecule type" value="Genomic_DNA"/>
</dbReference>
<evidence type="ECO:0000256" key="6">
    <source>
        <dbReference type="PROSITE-ProRule" id="PRU10141"/>
    </source>
</evidence>